<evidence type="ECO:0000313" key="1">
    <source>
        <dbReference type="EMBL" id="KKL27613.1"/>
    </source>
</evidence>
<accession>A0A0F9EUW3</accession>
<dbReference type="EMBL" id="LAZR01035398">
    <property type="protein sequence ID" value="KKL27613.1"/>
    <property type="molecule type" value="Genomic_DNA"/>
</dbReference>
<comment type="caution">
    <text evidence="1">The sequence shown here is derived from an EMBL/GenBank/DDBJ whole genome shotgun (WGS) entry which is preliminary data.</text>
</comment>
<name>A0A0F9EUW3_9ZZZZ</name>
<proteinExistence type="predicted"/>
<sequence>MPEKQFRFEIEKHIDKQFSQVIWSYGDKVLGEGNILTPEEWEIWKEVVLRTKVKCE</sequence>
<organism evidence="1">
    <name type="scientific">marine sediment metagenome</name>
    <dbReference type="NCBI Taxonomy" id="412755"/>
    <lineage>
        <taxon>unclassified sequences</taxon>
        <taxon>metagenomes</taxon>
        <taxon>ecological metagenomes</taxon>
    </lineage>
</organism>
<reference evidence="1" key="1">
    <citation type="journal article" date="2015" name="Nature">
        <title>Complex archaea that bridge the gap between prokaryotes and eukaryotes.</title>
        <authorList>
            <person name="Spang A."/>
            <person name="Saw J.H."/>
            <person name="Jorgensen S.L."/>
            <person name="Zaremba-Niedzwiedzka K."/>
            <person name="Martijn J."/>
            <person name="Lind A.E."/>
            <person name="van Eijk R."/>
            <person name="Schleper C."/>
            <person name="Guy L."/>
            <person name="Ettema T.J."/>
        </authorList>
    </citation>
    <scope>NUCLEOTIDE SEQUENCE</scope>
</reference>
<gene>
    <name evidence="1" type="ORF">LCGC14_2383410</name>
</gene>
<protein>
    <submittedName>
        <fullName evidence="1">Uncharacterized protein</fullName>
    </submittedName>
</protein>
<dbReference type="AlphaFoldDB" id="A0A0F9EUW3"/>